<keyword evidence="8 13" id="KW-1133">Transmembrane helix</keyword>
<keyword evidence="5" id="KW-0813">Transport</keyword>
<dbReference type="EMBL" id="KC172702">
    <property type="protein sequence ID" value="AGT45474.1"/>
    <property type="molecule type" value="Genomic_DNA"/>
</dbReference>
<dbReference type="GO" id="GO:0033644">
    <property type="term" value="C:host cell membrane"/>
    <property type="evidence" value="ECO:0007669"/>
    <property type="project" value="UniProtKB-SubCell"/>
</dbReference>
<evidence type="ECO:0000256" key="4">
    <source>
        <dbReference type="ARBA" id="ARBA00014660"/>
    </source>
</evidence>
<evidence type="ECO:0000313" key="14">
    <source>
        <dbReference type="EMBL" id="AFD63069.1"/>
    </source>
</evidence>
<sequence>MYPAKYQVFPSGINYSDTPVGTFEQYQPQKAGESSEHFFSKVVVALIVILFAVGIVYLAYTLFLKDLILLLKAKKQKTTTEIGFGNTPLRRPGEGNPNGGPV</sequence>
<evidence type="ECO:0000256" key="2">
    <source>
        <dbReference type="ARBA" id="ARBA00004379"/>
    </source>
</evidence>
<keyword evidence="7" id="KW-1043">Host membrane</keyword>
<evidence type="ECO:0000256" key="7">
    <source>
        <dbReference type="ARBA" id="ARBA00022870"/>
    </source>
</evidence>
<evidence type="ECO:0000256" key="11">
    <source>
        <dbReference type="ARBA" id="ARBA00025953"/>
    </source>
</evidence>
<dbReference type="GO" id="GO:0016020">
    <property type="term" value="C:membrane"/>
    <property type="evidence" value="ECO:0007669"/>
    <property type="project" value="InterPro"/>
</dbReference>
<evidence type="ECO:0000313" key="16">
    <source>
        <dbReference type="EMBL" id="AFD63085.1"/>
    </source>
</evidence>
<accession>H9BAJ6</accession>
<organism evidence="15">
    <name type="scientific">Tobacco yellow dwarf virus-A</name>
    <dbReference type="NCBI Taxonomy" id="1162558"/>
    <lineage>
        <taxon>Viruses</taxon>
        <taxon>Monodnaviria</taxon>
        <taxon>Shotokuvirae</taxon>
        <taxon>Cressdnaviricota</taxon>
        <taxon>Repensiviricetes</taxon>
        <taxon>Geplafuvirales</taxon>
        <taxon>Geminiviridae</taxon>
        <taxon>Mastrevirus</taxon>
        <taxon>Mastrevirus tabaci</taxon>
        <taxon>Tobacco yellow dwarf virus</taxon>
    </lineage>
</organism>
<dbReference type="InterPro" id="IPR002621">
    <property type="entry name" value="Gemini_mov"/>
</dbReference>
<comment type="subunit">
    <text evidence="11">Interacts with the capsid protein (CP). Part of a MP-CP-viral DNA complex.</text>
</comment>
<keyword evidence="9" id="KW-0916">Viral movement protein</keyword>
<evidence type="ECO:0000256" key="5">
    <source>
        <dbReference type="ARBA" id="ARBA00022448"/>
    </source>
</evidence>
<feature type="region of interest" description="Disordered" evidence="12">
    <location>
        <begin position="82"/>
        <end position="102"/>
    </location>
</feature>
<evidence type="ECO:0000256" key="3">
    <source>
        <dbReference type="ARBA" id="ARBA00010512"/>
    </source>
</evidence>
<comment type="function">
    <text evidence="1">Involved in the viral transport within, and between cells.</text>
</comment>
<keyword evidence="10 13" id="KW-0472">Membrane</keyword>
<comment type="similarity">
    <text evidence="3">Belongs to the mastrevirus movement protein family.</text>
</comment>
<proteinExistence type="inferred from homology"/>
<evidence type="ECO:0000256" key="1">
    <source>
        <dbReference type="ARBA" id="ARBA00002157"/>
    </source>
</evidence>
<dbReference type="Pfam" id="PF01708">
    <property type="entry name" value="Gemini_mov"/>
    <property type="match status" value="1"/>
</dbReference>
<evidence type="ECO:0000256" key="6">
    <source>
        <dbReference type="ARBA" id="ARBA00022692"/>
    </source>
</evidence>
<reference evidence="15" key="1">
    <citation type="journal article" date="2012" name="Virus Res.">
        <title>Molecular characterisation of dicot-infecting mastreviruses from Australia.</title>
        <authorList>
            <person name="Hadfield J."/>
            <person name="Thomas J.E."/>
            <person name="Schwinghamer M.W."/>
            <person name="Kraberger S."/>
            <person name="Stainton D."/>
            <person name="Dayaram A."/>
            <person name="Parry J.N."/>
            <person name="Pande D."/>
            <person name="Martin D.P."/>
            <person name="Varsani A."/>
        </authorList>
    </citation>
    <scope>NUCLEOTIDE SEQUENCE</scope>
    <source>
        <strain evidence="14">TYDV-A_AU_196_1986</strain>
        <strain evidence="15">TYDV-A_AU_2562_2010</strain>
        <strain evidence="16">TYDV-A_AU_3492M_2002</strain>
    </source>
</reference>
<evidence type="ECO:0000313" key="15">
    <source>
        <dbReference type="EMBL" id="AFD63077.1"/>
    </source>
</evidence>
<feature type="transmembrane region" description="Helical" evidence="13">
    <location>
        <begin position="42"/>
        <end position="64"/>
    </location>
</feature>
<dbReference type="EMBL" id="JN989442">
    <property type="protein sequence ID" value="AFD63077.1"/>
    <property type="molecule type" value="Genomic_DNA"/>
</dbReference>
<keyword evidence="6 13" id="KW-0812">Transmembrane</keyword>
<evidence type="ECO:0000256" key="13">
    <source>
        <dbReference type="SAM" id="Phobius"/>
    </source>
</evidence>
<evidence type="ECO:0000313" key="17">
    <source>
        <dbReference type="EMBL" id="AGT45474.1"/>
    </source>
</evidence>
<evidence type="ECO:0000256" key="8">
    <source>
        <dbReference type="ARBA" id="ARBA00022989"/>
    </source>
</evidence>
<evidence type="ECO:0000256" key="9">
    <source>
        <dbReference type="ARBA" id="ARBA00023031"/>
    </source>
</evidence>
<evidence type="ECO:0000256" key="12">
    <source>
        <dbReference type="SAM" id="MobiDB-lite"/>
    </source>
</evidence>
<dbReference type="GO" id="GO:0046740">
    <property type="term" value="P:transport of virus in host, cell to cell"/>
    <property type="evidence" value="ECO:0007669"/>
    <property type="project" value="UniProtKB-KW"/>
</dbReference>
<evidence type="ECO:0000256" key="10">
    <source>
        <dbReference type="ARBA" id="ARBA00023136"/>
    </source>
</evidence>
<name>H9BAJ6_9GEMI</name>
<dbReference type="EMBL" id="JN989440">
    <property type="protein sequence ID" value="AFD63069.1"/>
    <property type="molecule type" value="Genomic_DNA"/>
</dbReference>
<dbReference type="EMBL" id="JN989444">
    <property type="protein sequence ID" value="AFD63085.1"/>
    <property type="molecule type" value="Genomic_DNA"/>
</dbReference>
<reference evidence="17" key="2">
    <citation type="journal article" date="2013" name="Virology">
        <title>Evidence that dicot-infecting mastreviruses are particularly prone to inter-species recombination and have likely been circulating in Australia for longer than in Africa and the Middle East.</title>
        <authorList>
            <person name="Kraberger S."/>
            <person name="Harkins G.W."/>
            <person name="Kumari S.G."/>
            <person name="Thomas J.E."/>
            <person name="Schwinghamer M.W."/>
            <person name="Sharman M."/>
            <person name="Collings D.A."/>
            <person name="Briddon R.W."/>
            <person name="Martin D.P."/>
            <person name="Varsani A."/>
        </authorList>
    </citation>
    <scope>NUCLEOTIDE SEQUENCE</scope>
    <source>
        <strain evidence="17">2563</strain>
    </source>
</reference>
<protein>
    <recommendedName>
        <fullName evidence="4">Movement protein</fullName>
    </recommendedName>
</protein>
<comment type="subcellular location">
    <subcellularLocation>
        <location evidence="2">Host membrane</location>
        <topology evidence="2">Single-pass membrane protein</topology>
    </subcellularLocation>
</comment>